<dbReference type="InterPro" id="IPR038762">
    <property type="entry name" value="ABM_predict"/>
</dbReference>
<evidence type="ECO:0000313" key="3">
    <source>
        <dbReference type="EMBL" id="PKT73151.1"/>
    </source>
</evidence>
<dbReference type="PANTHER" id="PTHR40057:SF1">
    <property type="entry name" value="SLR1162 PROTEIN"/>
    <property type="match status" value="1"/>
</dbReference>
<keyword evidence="1" id="KW-0812">Transmembrane</keyword>
<gene>
    <name evidence="3" type="ORF">CW362_10505</name>
</gene>
<comment type="caution">
    <text evidence="3">The sequence shown here is derived from an EMBL/GenBank/DDBJ whole genome shotgun (WGS) entry which is preliminary data.</text>
</comment>
<dbReference type="Pfam" id="PF03992">
    <property type="entry name" value="ABM"/>
    <property type="match status" value="1"/>
</dbReference>
<feature type="domain" description="ABM" evidence="2">
    <location>
        <begin position="111"/>
        <end position="200"/>
    </location>
</feature>
<feature type="transmembrane region" description="Helical" evidence="1">
    <location>
        <begin position="227"/>
        <end position="245"/>
    </location>
</feature>
<dbReference type="GO" id="GO:0004497">
    <property type="term" value="F:monooxygenase activity"/>
    <property type="evidence" value="ECO:0007669"/>
    <property type="project" value="UniProtKB-KW"/>
</dbReference>
<keyword evidence="4" id="KW-1185">Reference proteome</keyword>
<reference evidence="3 4" key="1">
    <citation type="submission" date="2017-12" db="EMBL/GenBank/DDBJ databases">
        <title>Streptomyces populusis sp. nov., a novel endophytic actinobacterium isolated from stems of Populus adenopoda Maxim.</title>
        <authorList>
            <person name="Wang Z."/>
        </authorList>
    </citation>
    <scope>NUCLEOTIDE SEQUENCE [LARGE SCALE GENOMIC DNA]</scope>
    <source>
        <strain evidence="3 4">A249</strain>
    </source>
</reference>
<protein>
    <submittedName>
        <fullName evidence="3">Antibiotic biosynthesis monooxygenase</fullName>
    </submittedName>
</protein>
<keyword evidence="3" id="KW-0560">Oxidoreductase</keyword>
<dbReference type="Proteomes" id="UP000236178">
    <property type="component" value="Unassembled WGS sequence"/>
</dbReference>
<keyword evidence="3" id="KW-0503">Monooxygenase</keyword>
<dbReference type="PANTHER" id="PTHR40057">
    <property type="entry name" value="SLR1162 PROTEIN"/>
    <property type="match status" value="1"/>
</dbReference>
<feature type="transmembrane region" description="Helical" evidence="1">
    <location>
        <begin position="295"/>
        <end position="316"/>
    </location>
</feature>
<dbReference type="SUPFAM" id="SSF54909">
    <property type="entry name" value="Dimeric alpha+beta barrel"/>
    <property type="match status" value="2"/>
</dbReference>
<evidence type="ECO:0000256" key="1">
    <source>
        <dbReference type="SAM" id="Phobius"/>
    </source>
</evidence>
<accession>A0A2I0ST94</accession>
<name>A0A2I0ST94_9ACTN</name>
<dbReference type="InterPro" id="IPR007138">
    <property type="entry name" value="ABM_dom"/>
</dbReference>
<feature type="transmembrane region" description="Helical" evidence="1">
    <location>
        <begin position="252"/>
        <end position="275"/>
    </location>
</feature>
<sequence>MNAEGNTPATATAIIGQKVLPGKEREYESWQEGLNAAAAGYPGFLGAEISAPTPLQPDWVVVYRFDSVAHLQAWINSGTRQTHLDAGAQYFDGPATQQVVSSGVRPPDPLVTVVVTHRVPPDRTDDFLDWQRRMVQEESRFEGFRGTELFRPVEGLQEEWTTLYRYDNAEHLDAWLTSPERQAILAEGEKFSDFGLRTIDNSFGSWFAFEGDDEEAPPPPSETRTSLAVWVGLYPTVVLLSLLLAPAHMPFWINLLVGNLLSSFVMSFLTMPYYVNPLLGRWLRPPPDEPAARNNLRGLGIVAGTMVFWAVVFYLVTVRVWTLP</sequence>
<proteinExistence type="predicted"/>
<organism evidence="3 4">
    <name type="scientific">Streptomyces populi</name>
    <dbReference type="NCBI Taxonomy" id="2058924"/>
    <lineage>
        <taxon>Bacteria</taxon>
        <taxon>Bacillati</taxon>
        <taxon>Actinomycetota</taxon>
        <taxon>Actinomycetes</taxon>
        <taxon>Kitasatosporales</taxon>
        <taxon>Streptomycetaceae</taxon>
        <taxon>Streptomyces</taxon>
    </lineage>
</organism>
<dbReference type="OrthoDB" id="1494254at2"/>
<dbReference type="EMBL" id="PJOS01000014">
    <property type="protein sequence ID" value="PKT73151.1"/>
    <property type="molecule type" value="Genomic_DNA"/>
</dbReference>
<dbReference type="PROSITE" id="PS51725">
    <property type="entry name" value="ABM"/>
    <property type="match status" value="1"/>
</dbReference>
<keyword evidence="1" id="KW-1133">Transmembrane helix</keyword>
<dbReference type="InterPro" id="IPR011008">
    <property type="entry name" value="Dimeric_a/b-barrel"/>
</dbReference>
<dbReference type="RefSeq" id="WP_103549115.1">
    <property type="nucleotide sequence ID" value="NZ_JBHJSK010000001.1"/>
</dbReference>
<evidence type="ECO:0000259" key="2">
    <source>
        <dbReference type="PROSITE" id="PS51725"/>
    </source>
</evidence>
<dbReference type="AlphaFoldDB" id="A0A2I0ST94"/>
<keyword evidence="1" id="KW-0472">Membrane</keyword>
<dbReference type="Gene3D" id="3.30.70.100">
    <property type="match status" value="2"/>
</dbReference>
<evidence type="ECO:0000313" key="4">
    <source>
        <dbReference type="Proteomes" id="UP000236178"/>
    </source>
</evidence>